<reference evidence="6 7" key="1">
    <citation type="submission" date="2017-12" db="EMBL/GenBank/DDBJ databases">
        <title>Sequencing the genomes of 1000 Actinobacteria strains.</title>
        <authorList>
            <person name="Klenk H.-P."/>
        </authorList>
    </citation>
    <scope>NUCLEOTIDE SEQUENCE [LARGE SCALE GENOMIC DNA]</scope>
    <source>
        <strain evidence="6 7">DSM 44489</strain>
    </source>
</reference>
<feature type="domain" description="HTH tetR-type" evidence="5">
    <location>
        <begin position="6"/>
        <end position="66"/>
    </location>
</feature>
<sequence length="197" mass="22327">MDGRRSDTKERIRAVAMELFSERGYEKTSLREIAERLGVTKAALYYHFRTKEDIVVSLSDDLRRGIDDIVTWAEQAPPGHERAEQILRRYSALLHSLGRDMVRFWHENQPAFRDLGFGAGLRYQFRVLADLMTGSDAAALDIYHARQALLAISWSLSMMGDLDLTDDQMHTAATDIAVDILARITWPSAGKRVATES</sequence>
<dbReference type="PROSITE" id="PS50977">
    <property type="entry name" value="HTH_TETR_2"/>
    <property type="match status" value="1"/>
</dbReference>
<dbReference type="Pfam" id="PF00440">
    <property type="entry name" value="TetR_N"/>
    <property type="match status" value="1"/>
</dbReference>
<dbReference type="PANTHER" id="PTHR30055:SF234">
    <property type="entry name" value="HTH-TYPE TRANSCRIPTIONAL REGULATOR BETI"/>
    <property type="match status" value="1"/>
</dbReference>
<dbReference type="InterPro" id="IPR023772">
    <property type="entry name" value="DNA-bd_HTH_TetR-type_CS"/>
</dbReference>
<dbReference type="Proteomes" id="UP000233766">
    <property type="component" value="Unassembled WGS sequence"/>
</dbReference>
<dbReference type="PRINTS" id="PR00455">
    <property type="entry name" value="HTHTETR"/>
</dbReference>
<evidence type="ECO:0000313" key="6">
    <source>
        <dbReference type="EMBL" id="PKV81339.1"/>
    </source>
</evidence>
<gene>
    <name evidence="6" type="ORF">ATK86_5804</name>
</gene>
<evidence type="ECO:0000256" key="2">
    <source>
        <dbReference type="ARBA" id="ARBA00023125"/>
    </source>
</evidence>
<dbReference type="RefSeq" id="WP_245914796.1">
    <property type="nucleotide sequence ID" value="NZ_PJMW01000002.1"/>
</dbReference>
<feature type="DNA-binding region" description="H-T-H motif" evidence="4">
    <location>
        <begin position="29"/>
        <end position="48"/>
    </location>
</feature>
<dbReference type="SUPFAM" id="SSF46689">
    <property type="entry name" value="Homeodomain-like"/>
    <property type="match status" value="1"/>
</dbReference>
<dbReference type="InterPro" id="IPR009057">
    <property type="entry name" value="Homeodomain-like_sf"/>
</dbReference>
<protein>
    <submittedName>
        <fullName evidence="6">TetR family transcriptional regulator</fullName>
    </submittedName>
</protein>
<evidence type="ECO:0000313" key="7">
    <source>
        <dbReference type="Proteomes" id="UP000233766"/>
    </source>
</evidence>
<dbReference type="Gene3D" id="1.10.357.10">
    <property type="entry name" value="Tetracycline Repressor, domain 2"/>
    <property type="match status" value="1"/>
</dbReference>
<keyword evidence="2 4" id="KW-0238">DNA-binding</keyword>
<dbReference type="PROSITE" id="PS01081">
    <property type="entry name" value="HTH_TETR_1"/>
    <property type="match status" value="1"/>
</dbReference>
<dbReference type="EMBL" id="PJMW01000002">
    <property type="protein sequence ID" value="PKV81339.1"/>
    <property type="molecule type" value="Genomic_DNA"/>
</dbReference>
<name>A0A2N3VI87_9NOCA</name>
<evidence type="ECO:0000256" key="4">
    <source>
        <dbReference type="PROSITE-ProRule" id="PRU00335"/>
    </source>
</evidence>
<dbReference type="AlphaFoldDB" id="A0A2N3VI87"/>
<evidence type="ECO:0000256" key="1">
    <source>
        <dbReference type="ARBA" id="ARBA00023015"/>
    </source>
</evidence>
<dbReference type="InterPro" id="IPR050109">
    <property type="entry name" value="HTH-type_TetR-like_transc_reg"/>
</dbReference>
<dbReference type="GO" id="GO:0000976">
    <property type="term" value="F:transcription cis-regulatory region binding"/>
    <property type="evidence" value="ECO:0007669"/>
    <property type="project" value="TreeGrafter"/>
</dbReference>
<dbReference type="InterPro" id="IPR001647">
    <property type="entry name" value="HTH_TetR"/>
</dbReference>
<keyword evidence="1" id="KW-0805">Transcription regulation</keyword>
<comment type="caution">
    <text evidence="6">The sequence shown here is derived from an EMBL/GenBank/DDBJ whole genome shotgun (WGS) entry which is preliminary data.</text>
</comment>
<evidence type="ECO:0000259" key="5">
    <source>
        <dbReference type="PROSITE" id="PS50977"/>
    </source>
</evidence>
<proteinExistence type="predicted"/>
<keyword evidence="7" id="KW-1185">Reference proteome</keyword>
<organism evidence="6 7">
    <name type="scientific">Nocardia fluminea</name>
    <dbReference type="NCBI Taxonomy" id="134984"/>
    <lineage>
        <taxon>Bacteria</taxon>
        <taxon>Bacillati</taxon>
        <taxon>Actinomycetota</taxon>
        <taxon>Actinomycetes</taxon>
        <taxon>Mycobacteriales</taxon>
        <taxon>Nocardiaceae</taxon>
        <taxon>Nocardia</taxon>
    </lineage>
</organism>
<dbReference type="GO" id="GO:0003700">
    <property type="term" value="F:DNA-binding transcription factor activity"/>
    <property type="evidence" value="ECO:0007669"/>
    <property type="project" value="TreeGrafter"/>
</dbReference>
<evidence type="ECO:0000256" key="3">
    <source>
        <dbReference type="ARBA" id="ARBA00023163"/>
    </source>
</evidence>
<accession>A0A2N3VI87</accession>
<keyword evidence="3" id="KW-0804">Transcription</keyword>
<dbReference type="PANTHER" id="PTHR30055">
    <property type="entry name" value="HTH-TYPE TRANSCRIPTIONAL REGULATOR RUTR"/>
    <property type="match status" value="1"/>
</dbReference>